<sequence>MVLGWLNGVRLLNLTRSISGAFMNREEIKQKVFDALGIILVDKSDIHEGATLTSLKLDDEDIERLFTALGEVFHFTFPVQIKEQAIEKPDDFSLQMIVELILLMGKKTLSEGGEKSTRDEGHRC</sequence>
<dbReference type="EMBL" id="RBOC01000048">
    <property type="protein sequence ID" value="RMM12473.1"/>
    <property type="molecule type" value="Genomic_DNA"/>
</dbReference>
<dbReference type="AlphaFoldDB" id="A0A0N8QSA4"/>
<evidence type="ECO:0000313" key="2">
    <source>
        <dbReference type="Proteomes" id="UP000278587"/>
    </source>
</evidence>
<protein>
    <recommendedName>
        <fullName evidence="3">Carrier domain-containing protein</fullName>
    </recommendedName>
</protein>
<reference evidence="1 2" key="1">
    <citation type="submission" date="2018-08" db="EMBL/GenBank/DDBJ databases">
        <title>Recombination of ecologically and evolutionarily significant loci maintains genetic cohesion in the Pseudomonas syringae species complex.</title>
        <authorList>
            <person name="Dillon M."/>
            <person name="Thakur S."/>
            <person name="Almeida R.N.D."/>
            <person name="Weir B.S."/>
            <person name="Guttman D.S."/>
        </authorList>
    </citation>
    <scope>NUCLEOTIDE SEQUENCE [LARGE SCALE GENOMIC DNA]</scope>
    <source>
        <strain evidence="1 2">ICMP 4086</strain>
    </source>
</reference>
<organism evidence="1 2">
    <name type="scientific">Pseudomonas caricapapayae</name>
    <dbReference type="NCBI Taxonomy" id="46678"/>
    <lineage>
        <taxon>Bacteria</taxon>
        <taxon>Pseudomonadati</taxon>
        <taxon>Pseudomonadota</taxon>
        <taxon>Gammaproteobacteria</taxon>
        <taxon>Pseudomonadales</taxon>
        <taxon>Pseudomonadaceae</taxon>
        <taxon>Pseudomonas</taxon>
    </lineage>
</organism>
<dbReference type="Proteomes" id="UP000278587">
    <property type="component" value="Unassembled WGS sequence"/>
</dbReference>
<proteinExistence type="predicted"/>
<evidence type="ECO:0008006" key="3">
    <source>
        <dbReference type="Google" id="ProtNLM"/>
    </source>
</evidence>
<evidence type="ECO:0000313" key="1">
    <source>
        <dbReference type="EMBL" id="RMM12473.1"/>
    </source>
</evidence>
<comment type="caution">
    <text evidence="1">The sequence shown here is derived from an EMBL/GenBank/DDBJ whole genome shotgun (WGS) entry which is preliminary data.</text>
</comment>
<name>A0A0N8QSA4_9PSED</name>
<gene>
    <name evidence="1" type="ORF">ALQ84_03943</name>
</gene>
<accession>A0A0N8QSA4</accession>